<feature type="domain" description="Damage-control phosphatase ARMT1-like metal-binding" evidence="1">
    <location>
        <begin position="5"/>
        <end position="273"/>
    </location>
</feature>
<dbReference type="RefSeq" id="WP_200243002.1">
    <property type="nucleotide sequence ID" value="NZ_NRRY01000013.1"/>
</dbReference>
<dbReference type="Proteomes" id="UP001138768">
    <property type="component" value="Unassembled WGS sequence"/>
</dbReference>
<proteinExistence type="predicted"/>
<dbReference type="Pfam" id="PF01937">
    <property type="entry name" value="ARMT1-like_dom"/>
    <property type="match status" value="1"/>
</dbReference>
<gene>
    <name evidence="2" type="ORF">CKO42_09935</name>
</gene>
<evidence type="ECO:0000313" key="3">
    <source>
        <dbReference type="Proteomes" id="UP001138768"/>
    </source>
</evidence>
<protein>
    <recommendedName>
        <fullName evidence="1">Damage-control phosphatase ARMT1-like metal-binding domain-containing protein</fullName>
    </recommendedName>
</protein>
<dbReference type="InterPro" id="IPR036075">
    <property type="entry name" value="ARMT-1-like_metal-bd_sf"/>
</dbReference>
<dbReference type="EMBL" id="NRRY01000013">
    <property type="protein sequence ID" value="MBK1618746.1"/>
    <property type="molecule type" value="Genomic_DNA"/>
</dbReference>
<comment type="caution">
    <text evidence="2">The sequence shown here is derived from an EMBL/GenBank/DDBJ whole genome shotgun (WGS) entry which is preliminary data.</text>
</comment>
<organism evidence="2 3">
    <name type="scientific">Lamprobacter modestohalophilus</name>
    <dbReference type="NCBI Taxonomy" id="1064514"/>
    <lineage>
        <taxon>Bacteria</taxon>
        <taxon>Pseudomonadati</taxon>
        <taxon>Pseudomonadota</taxon>
        <taxon>Gammaproteobacteria</taxon>
        <taxon>Chromatiales</taxon>
        <taxon>Chromatiaceae</taxon>
        <taxon>Lamprobacter</taxon>
    </lineage>
</organism>
<evidence type="ECO:0000313" key="2">
    <source>
        <dbReference type="EMBL" id="MBK1618746.1"/>
    </source>
</evidence>
<dbReference type="SUPFAM" id="SSF111321">
    <property type="entry name" value="AF1104-like"/>
    <property type="match status" value="1"/>
</dbReference>
<accession>A0A9X0W8H2</accession>
<dbReference type="InterPro" id="IPR014444">
    <property type="entry name" value="PH1575-like"/>
</dbReference>
<evidence type="ECO:0000259" key="1">
    <source>
        <dbReference type="Pfam" id="PF01937"/>
    </source>
</evidence>
<dbReference type="Gene3D" id="3.40.50.10880">
    <property type="entry name" value="Uncharacterised protein PF01937, DUF89, domain 3"/>
    <property type="match status" value="1"/>
</dbReference>
<reference evidence="2 3" key="1">
    <citation type="journal article" date="2020" name="Microorganisms">
        <title>Osmotic Adaptation and Compatible Solute Biosynthesis of Phototrophic Bacteria as Revealed from Genome Analyses.</title>
        <authorList>
            <person name="Imhoff J.F."/>
            <person name="Rahn T."/>
            <person name="Kunzel S."/>
            <person name="Keller A."/>
            <person name="Neulinger S.C."/>
        </authorList>
    </citation>
    <scope>NUCLEOTIDE SEQUENCE [LARGE SCALE GENOMIC DNA]</scope>
    <source>
        <strain evidence="2 3">DSM 25653</strain>
    </source>
</reference>
<keyword evidence="3" id="KW-1185">Reference proteome</keyword>
<dbReference type="InterPro" id="IPR002791">
    <property type="entry name" value="ARMT1-like_metal-bd"/>
</dbReference>
<sequence length="294" mass="31137">MKIYLDCWPCFLRQALSAARRAGAPPALQRAILEETMTELGAVSDAATPPEMGNQIHRLVRERTQVADPYRESKQEATASALALLPMLKERVATATDPLATAVRIAIAGNIIDYGVAETFDLEATLERVLQATPAIDDLAPLRQTLQQVDRVLYLADNAGETVFDRVLIEALPVPVDYVVKAGPVLNDATREEATEAGLDQVAALSDTGCDAMGTPLGLCSSAFRERFERAGLIIAKGQANYETLSNVDAPICFLLQAKCSVIAEDIGVAPGSVIIKASDALSAAVSATSKGAG</sequence>
<dbReference type="PIRSF" id="PIRSF006593">
    <property type="entry name" value="UCP006593"/>
    <property type="match status" value="1"/>
</dbReference>
<dbReference type="Gene3D" id="1.10.285.20">
    <property type="entry name" value="Uncharacterised protein PF01937, DUF89, domain 2"/>
    <property type="match status" value="1"/>
</dbReference>
<name>A0A9X0W8H2_9GAMM</name>
<dbReference type="AlphaFoldDB" id="A0A9X0W8H2"/>